<comment type="subcellular location">
    <subcellularLocation>
        <location evidence="7">Cell inner membrane</location>
        <topology evidence="7">Multi-pass membrane protein</topology>
    </subcellularLocation>
    <subcellularLocation>
        <location evidence="1">Cell membrane</location>
        <topology evidence="1">Multi-pass membrane protein</topology>
    </subcellularLocation>
</comment>
<dbReference type="RefSeq" id="WP_085794375.1">
    <property type="nucleotide sequence ID" value="NZ_FWFO01000001.1"/>
</dbReference>
<keyword evidence="6 7" id="KW-0472">Membrane</keyword>
<protein>
    <recommendedName>
        <fullName evidence="7">TRAP transporter small permease protein</fullName>
    </recommendedName>
</protein>
<evidence type="ECO:0000256" key="2">
    <source>
        <dbReference type="ARBA" id="ARBA00022448"/>
    </source>
</evidence>
<dbReference type="EMBL" id="FWFO01000001">
    <property type="protein sequence ID" value="SLN22535.1"/>
    <property type="molecule type" value="Genomic_DNA"/>
</dbReference>
<keyword evidence="7" id="KW-0997">Cell inner membrane</keyword>
<feature type="transmembrane region" description="Helical" evidence="7">
    <location>
        <begin position="126"/>
        <end position="159"/>
    </location>
</feature>
<proteinExistence type="inferred from homology"/>
<evidence type="ECO:0000256" key="6">
    <source>
        <dbReference type="ARBA" id="ARBA00023136"/>
    </source>
</evidence>
<sequence length="168" mass="18619">MSPLLKLARSASILPVVVACIALFILMIMTFADVILRSMFNSPIEAATELTRILMAVLVFSVLPIISVQNGHIAVDLTDGLFNRFRLSRLRDGLLNVICGALLYWPVQRVWILAERARDYGDVTEYLAIPVFYVGWFITLTVAISAIAMIINGLILLFAPNLLAEPTQ</sequence>
<keyword evidence="2 7" id="KW-0813">Transport</keyword>
<feature type="transmembrane region" description="Helical" evidence="7">
    <location>
        <begin position="12"/>
        <end position="32"/>
    </location>
</feature>
<feature type="transmembrane region" description="Helical" evidence="7">
    <location>
        <begin position="53"/>
        <end position="73"/>
    </location>
</feature>
<dbReference type="Proteomes" id="UP000193077">
    <property type="component" value="Unassembled WGS sequence"/>
</dbReference>
<comment type="similarity">
    <text evidence="7">Belongs to the TRAP transporter small permease family.</text>
</comment>
<dbReference type="InterPro" id="IPR055348">
    <property type="entry name" value="DctQ"/>
</dbReference>
<evidence type="ECO:0000313" key="9">
    <source>
        <dbReference type="EMBL" id="SLN22535.1"/>
    </source>
</evidence>
<dbReference type="OrthoDB" id="2877624at2"/>
<keyword evidence="4 7" id="KW-0812">Transmembrane</keyword>
<feature type="domain" description="Tripartite ATP-independent periplasmic transporters DctQ component" evidence="8">
    <location>
        <begin position="26"/>
        <end position="152"/>
    </location>
</feature>
<keyword evidence="10" id="KW-1185">Reference proteome</keyword>
<reference evidence="9 10" key="1">
    <citation type="submission" date="2017-03" db="EMBL/GenBank/DDBJ databases">
        <authorList>
            <person name="Afonso C.L."/>
            <person name="Miller P.J."/>
            <person name="Scott M.A."/>
            <person name="Spackman E."/>
            <person name="Goraichik I."/>
            <person name="Dimitrov K.M."/>
            <person name="Suarez D.L."/>
            <person name="Swayne D.E."/>
        </authorList>
    </citation>
    <scope>NUCLEOTIDE SEQUENCE [LARGE SCALE GENOMIC DNA]</scope>
    <source>
        <strain evidence="9 10">CECT 7639</strain>
    </source>
</reference>
<feature type="transmembrane region" description="Helical" evidence="7">
    <location>
        <begin position="93"/>
        <end position="114"/>
    </location>
</feature>
<evidence type="ECO:0000256" key="1">
    <source>
        <dbReference type="ARBA" id="ARBA00004651"/>
    </source>
</evidence>
<dbReference type="GO" id="GO:0022857">
    <property type="term" value="F:transmembrane transporter activity"/>
    <property type="evidence" value="ECO:0007669"/>
    <property type="project" value="UniProtKB-UniRule"/>
</dbReference>
<evidence type="ECO:0000313" key="10">
    <source>
        <dbReference type="Proteomes" id="UP000193077"/>
    </source>
</evidence>
<evidence type="ECO:0000259" key="8">
    <source>
        <dbReference type="Pfam" id="PF04290"/>
    </source>
</evidence>
<dbReference type="GO" id="GO:0005886">
    <property type="term" value="C:plasma membrane"/>
    <property type="evidence" value="ECO:0007669"/>
    <property type="project" value="UniProtKB-SubCell"/>
</dbReference>
<comment type="subunit">
    <text evidence="7">The complex comprises the extracytoplasmic solute receptor protein and the two transmembrane proteins.</text>
</comment>
<organism evidence="9 10">
    <name type="scientific">Falsiruegeria litorea R37</name>
    <dbReference type="NCBI Taxonomy" id="1200284"/>
    <lineage>
        <taxon>Bacteria</taxon>
        <taxon>Pseudomonadati</taxon>
        <taxon>Pseudomonadota</taxon>
        <taxon>Alphaproteobacteria</taxon>
        <taxon>Rhodobacterales</taxon>
        <taxon>Roseobacteraceae</taxon>
        <taxon>Falsiruegeria</taxon>
    </lineage>
</organism>
<name>A0A1Y5RRE7_9RHOB</name>
<gene>
    <name evidence="9" type="ORF">TRL7639_00693</name>
</gene>
<evidence type="ECO:0000256" key="3">
    <source>
        <dbReference type="ARBA" id="ARBA00022475"/>
    </source>
</evidence>
<dbReference type="Pfam" id="PF04290">
    <property type="entry name" value="DctQ"/>
    <property type="match status" value="1"/>
</dbReference>
<evidence type="ECO:0000256" key="5">
    <source>
        <dbReference type="ARBA" id="ARBA00022989"/>
    </source>
</evidence>
<keyword evidence="3" id="KW-1003">Cell membrane</keyword>
<evidence type="ECO:0000256" key="4">
    <source>
        <dbReference type="ARBA" id="ARBA00022692"/>
    </source>
</evidence>
<keyword evidence="5 7" id="KW-1133">Transmembrane helix</keyword>
<evidence type="ECO:0000256" key="7">
    <source>
        <dbReference type="RuleBase" id="RU369079"/>
    </source>
</evidence>
<dbReference type="PROSITE" id="PS51257">
    <property type="entry name" value="PROKAR_LIPOPROTEIN"/>
    <property type="match status" value="1"/>
</dbReference>
<accession>A0A1Y5RRE7</accession>
<dbReference type="AlphaFoldDB" id="A0A1Y5RRE7"/>
<comment type="function">
    <text evidence="7">Part of the tripartite ATP-independent periplasmic (TRAP) transport system.</text>
</comment>